<gene>
    <name evidence="2" type="ORF">BGK67_15585</name>
</gene>
<dbReference type="RefSeq" id="WP_069920833.1">
    <property type="nucleotide sequence ID" value="NZ_MEHK01000001.1"/>
</dbReference>
<reference evidence="2 3" key="1">
    <citation type="submission" date="2016-08" db="EMBL/GenBank/DDBJ databases">
        <title>The complete genome of Streptomyces subrutilus 10-1-1.</title>
        <authorList>
            <person name="Chen X."/>
        </authorList>
    </citation>
    <scope>NUCLEOTIDE SEQUENCE [LARGE SCALE GENOMIC DNA]</scope>
    <source>
        <strain evidence="2 3">10-1-1</strain>
    </source>
</reference>
<dbReference type="SUPFAM" id="SSF51735">
    <property type="entry name" value="NAD(P)-binding Rossmann-fold domains"/>
    <property type="match status" value="1"/>
</dbReference>
<dbReference type="Gene3D" id="3.90.25.10">
    <property type="entry name" value="UDP-galactose 4-epimerase, domain 1"/>
    <property type="match status" value="1"/>
</dbReference>
<evidence type="ECO:0000313" key="2">
    <source>
        <dbReference type="EMBL" id="OEJ32563.1"/>
    </source>
</evidence>
<name>A0A1E5PSV0_9ACTN</name>
<dbReference type="STRING" id="36818.BGK67_15585"/>
<evidence type="ECO:0000313" key="3">
    <source>
        <dbReference type="Proteomes" id="UP000095705"/>
    </source>
</evidence>
<dbReference type="Pfam" id="PF13460">
    <property type="entry name" value="NAD_binding_10"/>
    <property type="match status" value="1"/>
</dbReference>
<dbReference type="OrthoDB" id="5510591at2"/>
<keyword evidence="3" id="KW-1185">Reference proteome</keyword>
<dbReference type="EMBL" id="MEHK01000001">
    <property type="protein sequence ID" value="OEJ32563.1"/>
    <property type="molecule type" value="Genomic_DNA"/>
</dbReference>
<dbReference type="Gene3D" id="3.40.50.720">
    <property type="entry name" value="NAD(P)-binding Rossmann-like Domain"/>
    <property type="match status" value="1"/>
</dbReference>
<dbReference type="Proteomes" id="UP000095705">
    <property type="component" value="Unassembled WGS sequence"/>
</dbReference>
<feature type="domain" description="NAD(P)-binding" evidence="1">
    <location>
        <begin position="36"/>
        <end position="169"/>
    </location>
</feature>
<evidence type="ECO:0000259" key="1">
    <source>
        <dbReference type="Pfam" id="PF13460"/>
    </source>
</evidence>
<dbReference type="PANTHER" id="PTHR47129:SF1">
    <property type="entry name" value="NMRA-LIKE DOMAIN-CONTAINING PROTEIN"/>
    <property type="match status" value="1"/>
</dbReference>
<proteinExistence type="predicted"/>
<organism evidence="2 3">
    <name type="scientific">Streptomyces subrutilus</name>
    <dbReference type="NCBI Taxonomy" id="36818"/>
    <lineage>
        <taxon>Bacteria</taxon>
        <taxon>Bacillati</taxon>
        <taxon>Actinomycetota</taxon>
        <taxon>Actinomycetes</taxon>
        <taxon>Kitasatosporales</taxon>
        <taxon>Streptomycetaceae</taxon>
        <taxon>Streptomyces</taxon>
    </lineage>
</organism>
<dbReference type="InterPro" id="IPR016040">
    <property type="entry name" value="NAD(P)-bd_dom"/>
</dbReference>
<dbReference type="InterPro" id="IPR052718">
    <property type="entry name" value="NmrA-type_oxidoreductase"/>
</dbReference>
<dbReference type="PANTHER" id="PTHR47129">
    <property type="entry name" value="QUINONE OXIDOREDUCTASE 2"/>
    <property type="match status" value="1"/>
</dbReference>
<accession>A0A1E5PSV0</accession>
<protein>
    <submittedName>
        <fullName evidence="2">NmrA family transcriptional regulator</fullName>
    </submittedName>
</protein>
<dbReference type="InterPro" id="IPR036291">
    <property type="entry name" value="NAD(P)-bd_dom_sf"/>
</dbReference>
<comment type="caution">
    <text evidence="2">The sequence shown here is derived from an EMBL/GenBank/DDBJ whole genome shotgun (WGS) entry which is preliminary data.</text>
</comment>
<dbReference type="AlphaFoldDB" id="A0A1E5PSV0"/>
<sequence length="273" mass="28111">MLLVTGVSGGLGSLVARHLAGRPDVRFGTRLPGGPGQVRVDFDDPDALDFAGVDTLLLISSGYGEDDRVIARHGAAVSAAERAGVGHVVYTSLTGAGDHLPYALPHRWTERRLRESSLDWTVLRNGLYAELLAALAAPGPDGVITAPLGAGRLAAVAREDLAEVAARVALAPGEHAGQVYELVGDRALGGVELAAAAGARYAPGSLAEARAALSGGAEPFETPMLVATYSAVAGDFLSTPDGGTLRRLLGRTPHSALDAYTTSLPRRCPRPGL</sequence>